<dbReference type="InterPro" id="IPR045886">
    <property type="entry name" value="ThiF/MoeB/HesA"/>
</dbReference>
<dbReference type="CDD" id="cd01483">
    <property type="entry name" value="E1_enzyme_family"/>
    <property type="match status" value="1"/>
</dbReference>
<reference evidence="2 3" key="1">
    <citation type="submission" date="2018-10" db="EMBL/GenBank/DDBJ databases">
        <title>Complete genome sequence of Brevundimonas naejangsanensis BRV3.</title>
        <authorList>
            <person name="Berrios L."/>
            <person name="Ely B."/>
        </authorList>
    </citation>
    <scope>NUCLEOTIDE SEQUENCE [LARGE SCALE GENOMIC DNA]</scope>
    <source>
        <strain evidence="2 3">BRV3</strain>
    </source>
</reference>
<evidence type="ECO:0000313" key="2">
    <source>
        <dbReference type="EMBL" id="AYG94497.1"/>
    </source>
</evidence>
<proteinExistence type="predicted"/>
<dbReference type="Proteomes" id="UP000276984">
    <property type="component" value="Chromosome"/>
</dbReference>
<dbReference type="PANTHER" id="PTHR10953:SF102">
    <property type="entry name" value="ADENYLYLTRANSFERASE AND SULFURTRANSFERASE MOCS3"/>
    <property type="match status" value="1"/>
</dbReference>
<dbReference type="GO" id="GO:0008641">
    <property type="term" value="F:ubiquitin-like modifier activating enzyme activity"/>
    <property type="evidence" value="ECO:0007669"/>
    <property type="project" value="InterPro"/>
</dbReference>
<sequence>MFRPVRPATPPGVPTVRRFPVIRPRIGRWAEMDGSAQRGSELDWWHRFPALLQAELDAFKIYGAEAVVVSSTNGSLIVEVQWPTQAGPLGLRVGYCPTHPYGRPSVGTSDLTLSRHQDPFSGTLCLLTQEAGQWRPGEKAADLIAAQLPKAIEAARAHDEGRLNEAADLEEHAADPLTSYFDHLCDANSIALYDANLRAPSGRWGPATFTVRNRLAGGVEIVLRTLKPTQGLWLAAPFKPWEERTPIQTVAGRWVRMKPEATSDLARLAAQAEAIIAQDGVGRKSASRDSRSAQTGPELTVILFDDEVEYGREGLGCLFLYRSPQNQLALVSGRRIAPDLLARAPVSAGLQDKRVLLVGAGAVGSFVGLELVRAGLGRLDVVDGDTVEPGNSVRWALGREYWGRPKAHALADFAARHYPLSHVVAHFAKVGVAVNTVEHAIGLGIHPLEWLRERVREADLVVDATASDECQLFLEDFCRKQGKPYILGHATEGAAGGAVAQFTPDRPGCRVCLAEHWWDKTLPEPFVDPSGVLVPVGCNQPTFTGGAFDLQEVSMEMVRTALGVLVPSLYPRSRLGLAVVNLVEAGGGRVTPCWTTHDLTPHPRCWCNRQ</sequence>
<gene>
    <name evidence="2" type="ORF">D8I30_04350</name>
</gene>
<name>A0A494RDR6_9CAUL</name>
<dbReference type="GO" id="GO:0005829">
    <property type="term" value="C:cytosol"/>
    <property type="evidence" value="ECO:0007669"/>
    <property type="project" value="TreeGrafter"/>
</dbReference>
<evidence type="ECO:0000259" key="1">
    <source>
        <dbReference type="Pfam" id="PF00899"/>
    </source>
</evidence>
<dbReference type="AlphaFoldDB" id="A0A494RDR6"/>
<keyword evidence="3" id="KW-1185">Reference proteome</keyword>
<dbReference type="InterPro" id="IPR035985">
    <property type="entry name" value="Ubiquitin-activating_enz"/>
</dbReference>
<dbReference type="GO" id="GO:0016779">
    <property type="term" value="F:nucleotidyltransferase activity"/>
    <property type="evidence" value="ECO:0007669"/>
    <property type="project" value="TreeGrafter"/>
</dbReference>
<organism evidence="2 3">
    <name type="scientific">Brevundimonas naejangsanensis</name>
    <dbReference type="NCBI Taxonomy" id="588932"/>
    <lineage>
        <taxon>Bacteria</taxon>
        <taxon>Pseudomonadati</taxon>
        <taxon>Pseudomonadota</taxon>
        <taxon>Alphaproteobacteria</taxon>
        <taxon>Caulobacterales</taxon>
        <taxon>Caulobacteraceae</taxon>
        <taxon>Brevundimonas</taxon>
    </lineage>
</organism>
<dbReference type="Pfam" id="PF00899">
    <property type="entry name" value="ThiF"/>
    <property type="match status" value="1"/>
</dbReference>
<dbReference type="Gene3D" id="3.40.50.720">
    <property type="entry name" value="NAD(P)-binding Rossmann-like Domain"/>
    <property type="match status" value="1"/>
</dbReference>
<dbReference type="SUPFAM" id="SSF69572">
    <property type="entry name" value="Activating enzymes of the ubiquitin-like proteins"/>
    <property type="match status" value="1"/>
</dbReference>
<dbReference type="GO" id="GO:0008146">
    <property type="term" value="F:sulfotransferase activity"/>
    <property type="evidence" value="ECO:0007669"/>
    <property type="project" value="TreeGrafter"/>
</dbReference>
<dbReference type="GO" id="GO:0004792">
    <property type="term" value="F:thiosulfate-cyanide sulfurtransferase activity"/>
    <property type="evidence" value="ECO:0007669"/>
    <property type="project" value="TreeGrafter"/>
</dbReference>
<evidence type="ECO:0000313" key="3">
    <source>
        <dbReference type="Proteomes" id="UP000276984"/>
    </source>
</evidence>
<dbReference type="InterPro" id="IPR000594">
    <property type="entry name" value="ThiF_NAD_FAD-bd"/>
</dbReference>
<dbReference type="PANTHER" id="PTHR10953">
    <property type="entry name" value="UBIQUITIN-ACTIVATING ENZYME E1"/>
    <property type="match status" value="1"/>
</dbReference>
<dbReference type="EMBL" id="CP032707">
    <property type="protein sequence ID" value="AYG94497.1"/>
    <property type="molecule type" value="Genomic_DNA"/>
</dbReference>
<accession>A0A494RDR6</accession>
<protein>
    <recommendedName>
        <fullName evidence="1">THIF-type NAD/FAD binding fold domain-containing protein</fullName>
    </recommendedName>
</protein>
<dbReference type="OrthoDB" id="9804150at2"/>
<feature type="domain" description="THIF-type NAD/FAD binding fold" evidence="1">
    <location>
        <begin position="350"/>
        <end position="517"/>
    </location>
</feature>